<dbReference type="InterPro" id="IPR042100">
    <property type="entry name" value="Bug_dom1"/>
</dbReference>
<dbReference type="Pfam" id="PF03401">
    <property type="entry name" value="TctC"/>
    <property type="match status" value="1"/>
</dbReference>
<sequence length="164" mass="17220">MAPGGATDVLARILAEKMGPALGQPMVVENRPGAGAIIGTAALAKSAPDGYTISVILSNAVISNQFVYSKLPYNPDTEIAFVYQLVDAAVVLVADARQPYRTAKEFASYAQANPGKITYGSYSTGSYGHVAMSCLDERLKSRMTHFRARSCSRSAGGAARPVSA</sequence>
<name>A0ABN7Q4C0_9BURK</name>
<dbReference type="Gene3D" id="3.40.190.150">
    <property type="entry name" value="Bordetella uptake gene, domain 1"/>
    <property type="match status" value="1"/>
</dbReference>
<accession>A0ABN7Q4C0</accession>
<proteinExistence type="inferred from homology"/>
<evidence type="ECO:0000313" key="2">
    <source>
        <dbReference type="EMBL" id="CAG2145532.1"/>
    </source>
</evidence>
<evidence type="ECO:0000256" key="1">
    <source>
        <dbReference type="ARBA" id="ARBA00006987"/>
    </source>
</evidence>
<dbReference type="InterPro" id="IPR005064">
    <property type="entry name" value="BUG"/>
</dbReference>
<reference evidence="2 3" key="1">
    <citation type="submission" date="2021-03" db="EMBL/GenBank/DDBJ databases">
        <authorList>
            <person name="Peeters C."/>
        </authorList>
    </citation>
    <scope>NUCLEOTIDE SEQUENCE [LARGE SCALE GENOMIC DNA]</scope>
    <source>
        <strain evidence="2 3">LMG 26411</strain>
    </source>
</reference>
<evidence type="ECO:0008006" key="4">
    <source>
        <dbReference type="Google" id="ProtNLM"/>
    </source>
</evidence>
<comment type="similarity">
    <text evidence="1">Belongs to the UPF0065 (bug) family.</text>
</comment>
<dbReference type="EMBL" id="CAJPVI010000015">
    <property type="protein sequence ID" value="CAG2145532.1"/>
    <property type="molecule type" value="Genomic_DNA"/>
</dbReference>
<dbReference type="Proteomes" id="UP000672657">
    <property type="component" value="Unassembled WGS sequence"/>
</dbReference>
<organism evidence="2 3">
    <name type="scientific">Cupriavidus numazuensis</name>
    <dbReference type="NCBI Taxonomy" id="221992"/>
    <lineage>
        <taxon>Bacteria</taxon>
        <taxon>Pseudomonadati</taxon>
        <taxon>Pseudomonadota</taxon>
        <taxon>Betaproteobacteria</taxon>
        <taxon>Burkholderiales</taxon>
        <taxon>Burkholderiaceae</taxon>
        <taxon>Cupriavidus</taxon>
    </lineage>
</organism>
<protein>
    <recommendedName>
        <fullName evidence="4">Tripartite tricarboxylate transporter substrate binding protein</fullName>
    </recommendedName>
</protein>
<dbReference type="Gene3D" id="3.40.190.10">
    <property type="entry name" value="Periplasmic binding protein-like II"/>
    <property type="match status" value="1"/>
</dbReference>
<gene>
    <name evidence="2" type="ORF">LMG26411_02750</name>
</gene>
<dbReference type="PANTHER" id="PTHR42928">
    <property type="entry name" value="TRICARBOXYLATE-BINDING PROTEIN"/>
    <property type="match status" value="1"/>
</dbReference>
<comment type="caution">
    <text evidence="2">The sequence shown here is derived from an EMBL/GenBank/DDBJ whole genome shotgun (WGS) entry which is preliminary data.</text>
</comment>
<dbReference type="PANTHER" id="PTHR42928:SF5">
    <property type="entry name" value="BLR1237 PROTEIN"/>
    <property type="match status" value="1"/>
</dbReference>
<evidence type="ECO:0000313" key="3">
    <source>
        <dbReference type="Proteomes" id="UP000672657"/>
    </source>
</evidence>
<keyword evidence="3" id="KW-1185">Reference proteome</keyword>